<dbReference type="GO" id="GO:0006352">
    <property type="term" value="P:DNA-templated transcription initiation"/>
    <property type="evidence" value="ECO:0007669"/>
    <property type="project" value="InterPro"/>
</dbReference>
<protein>
    <recommendedName>
        <fullName evidence="1">DNA-directed RNA polymerase subunit Rpo4</fullName>
        <ecNumber evidence="1">2.7.7.6</ecNumber>
    </recommendedName>
    <alternativeName>
        <fullName evidence="1">DNA-directed RNA polymerase subunit F</fullName>
    </alternativeName>
</protein>
<dbReference type="SUPFAM" id="SSF47819">
    <property type="entry name" value="HRDC-like"/>
    <property type="match status" value="1"/>
</dbReference>
<dbReference type="eggNOG" id="arCOG01016">
    <property type="taxonomic scope" value="Archaea"/>
</dbReference>
<proteinExistence type="inferred from homology"/>
<dbReference type="GO" id="GO:0005737">
    <property type="term" value="C:cytoplasm"/>
    <property type="evidence" value="ECO:0007669"/>
    <property type="project" value="UniProtKB-SubCell"/>
</dbReference>
<keyword evidence="3" id="KW-1185">Reference proteome</keyword>
<dbReference type="InterPro" id="IPR010997">
    <property type="entry name" value="HRDC-like_sf"/>
</dbReference>
<dbReference type="KEGG" id="cma:Cmaq_1982"/>
<comment type="function">
    <text evidence="1">DNA-dependent RNA polymerase (RNAP) catalyzes the transcription of DNA into RNA using the four ribonucleoside triphosphates as substrates. This subunit is less well bound than the others.</text>
</comment>
<dbReference type="InterPro" id="IPR010924">
    <property type="entry name" value="Rpo4"/>
</dbReference>
<comment type="subunit">
    <text evidence="1">Part of the RNA polymerase complex. Forms a stalk with Rpo7 that extends from the main structure.</text>
</comment>
<dbReference type="HAMAP" id="MF_00864">
    <property type="entry name" value="RNApol_arch_Rpo4"/>
    <property type="match status" value="1"/>
</dbReference>
<name>A8MC14_CALMQ</name>
<dbReference type="GO" id="GO:0000428">
    <property type="term" value="C:DNA-directed RNA polymerase complex"/>
    <property type="evidence" value="ECO:0007669"/>
    <property type="project" value="UniProtKB-KW"/>
</dbReference>
<sequence length="115" mass="13169">MVRKVKDYIDVSNPEALRLLEDIVTKYGLESQVINITLDYLRRYSKVKPEDAEALIKELTSKYGLARITAIQVVNIMPSTPEELQAIISVEKRPFKEEDLKEIVDLLNSHRAKLG</sequence>
<dbReference type="GO" id="GO:0003899">
    <property type="term" value="F:DNA-directed RNA polymerase activity"/>
    <property type="evidence" value="ECO:0007669"/>
    <property type="project" value="UniProtKB-UniRule"/>
</dbReference>
<keyword evidence="1" id="KW-0548">Nucleotidyltransferase</keyword>
<dbReference type="InterPro" id="IPR005574">
    <property type="entry name" value="Rpb4/RPC9"/>
</dbReference>
<comment type="catalytic activity">
    <reaction evidence="1">
        <text>RNA(n) + a ribonucleoside 5'-triphosphate = RNA(n+1) + diphosphate</text>
        <dbReference type="Rhea" id="RHEA:21248"/>
        <dbReference type="Rhea" id="RHEA-COMP:14527"/>
        <dbReference type="Rhea" id="RHEA-COMP:17342"/>
        <dbReference type="ChEBI" id="CHEBI:33019"/>
        <dbReference type="ChEBI" id="CHEBI:61557"/>
        <dbReference type="ChEBI" id="CHEBI:140395"/>
        <dbReference type="EC" id="2.7.7.6"/>
    </reaction>
</comment>
<dbReference type="AlphaFoldDB" id="A8MC14"/>
<accession>A8MC14</accession>
<reference evidence="2 3" key="1">
    <citation type="submission" date="2007-10" db="EMBL/GenBank/DDBJ databases">
        <title>Complete sequence of Caldivirga maquilingensis IC-167.</title>
        <authorList>
            <consortium name="US DOE Joint Genome Institute"/>
            <person name="Copeland A."/>
            <person name="Lucas S."/>
            <person name="Lapidus A."/>
            <person name="Barry K."/>
            <person name="Glavina del Rio T."/>
            <person name="Dalin E."/>
            <person name="Tice H."/>
            <person name="Pitluck S."/>
            <person name="Saunders E."/>
            <person name="Brettin T."/>
            <person name="Bruce D."/>
            <person name="Detter J.C."/>
            <person name="Han C."/>
            <person name="Schmutz J."/>
            <person name="Larimer F."/>
            <person name="Land M."/>
            <person name="Hauser L."/>
            <person name="Kyrpides N."/>
            <person name="Ivanova N."/>
            <person name="Biddle J.F."/>
            <person name="Zhang Z."/>
            <person name="Fitz-Gibbon S.T."/>
            <person name="Lowe T.M."/>
            <person name="Saltikov C."/>
            <person name="House C.H."/>
            <person name="Richardson P."/>
        </authorList>
    </citation>
    <scope>NUCLEOTIDE SEQUENCE [LARGE SCALE GENOMIC DNA]</scope>
    <source>
        <strain evidence="3">ATCC 700844 / DSM 13496 / JCM 10307 / IC-167</strain>
    </source>
</reference>
<dbReference type="STRING" id="397948.Cmaq_1982"/>
<comment type="similarity">
    <text evidence="1">Belongs to the eukaryotic RPB4 RNA polymerase subunit family.</text>
</comment>
<dbReference type="NCBIfam" id="NF011557">
    <property type="entry name" value="PRK14981.2-3"/>
    <property type="match status" value="1"/>
</dbReference>
<gene>
    <name evidence="1" type="primary">rpo4</name>
    <name evidence="1" type="synonym">rpoF</name>
    <name evidence="2" type="ordered locus">Cmaq_1982</name>
</gene>
<dbReference type="PIRSF" id="PIRSF005053">
    <property type="entry name" value="RNA_pol_F_arch"/>
    <property type="match status" value="1"/>
</dbReference>
<dbReference type="PANTHER" id="PTHR39646">
    <property type="entry name" value="RNA POLYMERASE RPB4"/>
    <property type="match status" value="1"/>
</dbReference>
<dbReference type="OrthoDB" id="25158at2157"/>
<dbReference type="Pfam" id="PF03874">
    <property type="entry name" value="RNA_pol_Rpb4"/>
    <property type="match status" value="1"/>
</dbReference>
<dbReference type="Gene3D" id="1.10.150.80">
    <property type="entry name" value="HRDC domain"/>
    <property type="match status" value="1"/>
</dbReference>
<keyword evidence="1" id="KW-0804">Transcription</keyword>
<dbReference type="GeneID" id="5710013"/>
<dbReference type="EC" id="2.7.7.6" evidence="1"/>
<keyword evidence="1" id="KW-0808">Transferase</keyword>
<dbReference type="InterPro" id="IPR044876">
    <property type="entry name" value="HRDC_dom_sf"/>
</dbReference>
<dbReference type="GO" id="GO:0000166">
    <property type="term" value="F:nucleotide binding"/>
    <property type="evidence" value="ECO:0007669"/>
    <property type="project" value="InterPro"/>
</dbReference>
<evidence type="ECO:0000256" key="1">
    <source>
        <dbReference type="HAMAP-Rule" id="MF_00864"/>
    </source>
</evidence>
<organism evidence="2 3">
    <name type="scientific">Caldivirga maquilingensis (strain ATCC 700844 / DSM 13496 / JCM 10307 / IC-167)</name>
    <dbReference type="NCBI Taxonomy" id="397948"/>
    <lineage>
        <taxon>Archaea</taxon>
        <taxon>Thermoproteota</taxon>
        <taxon>Thermoprotei</taxon>
        <taxon>Thermoproteales</taxon>
        <taxon>Thermoproteaceae</taxon>
        <taxon>Caldivirga</taxon>
    </lineage>
</organism>
<dbReference type="PANTHER" id="PTHR39646:SF1">
    <property type="entry name" value="DNA-DIRECTED RNA POLYMERASE SUBUNIT RPO4"/>
    <property type="match status" value="1"/>
</dbReference>
<evidence type="ECO:0000313" key="2">
    <source>
        <dbReference type="EMBL" id="ABW02798.1"/>
    </source>
</evidence>
<keyword evidence="1" id="KW-0963">Cytoplasm</keyword>
<evidence type="ECO:0000313" key="3">
    <source>
        <dbReference type="Proteomes" id="UP000001137"/>
    </source>
</evidence>
<dbReference type="HOGENOM" id="CLU_165894_1_0_2"/>
<dbReference type="Proteomes" id="UP000001137">
    <property type="component" value="Chromosome"/>
</dbReference>
<keyword evidence="1" id="KW-0240">DNA-directed RNA polymerase</keyword>
<comment type="subcellular location">
    <subcellularLocation>
        <location evidence="1">Cytoplasm</location>
    </subcellularLocation>
</comment>
<dbReference type="EMBL" id="CP000852">
    <property type="protein sequence ID" value="ABW02798.1"/>
    <property type="molecule type" value="Genomic_DNA"/>
</dbReference>
<dbReference type="RefSeq" id="WP_012187017.1">
    <property type="nucleotide sequence ID" value="NC_009954.1"/>
</dbReference>